<gene>
    <name evidence="2" type="ORF">AKAME5_002048300</name>
</gene>
<dbReference type="Proteomes" id="UP001279410">
    <property type="component" value="Unassembled WGS sequence"/>
</dbReference>
<sequence length="144" mass="14402">MPRLIPLRGEDRRGVTADTCLYKTKPPPPTHTHSKHNTHTPVAMADFLKNTLGNEGIAKIAGEKVGGLVEDAVGKALGGGKKEGEEKKGGGGGGFGVDDALSLVAGKKDDKGGFEVGDALSLVGGNKEGGDGGGVGKALGGLFG</sequence>
<evidence type="ECO:0000313" key="3">
    <source>
        <dbReference type="Proteomes" id="UP001279410"/>
    </source>
</evidence>
<protein>
    <submittedName>
        <fullName evidence="2">Glycine-rich cell wall structural protein 1-like protein</fullName>
    </submittedName>
</protein>
<comment type="caution">
    <text evidence="2">The sequence shown here is derived from an EMBL/GenBank/DDBJ whole genome shotgun (WGS) entry which is preliminary data.</text>
</comment>
<dbReference type="EMBL" id="BRZM01000181">
    <property type="protein sequence ID" value="GLD69170.1"/>
    <property type="molecule type" value="Genomic_DNA"/>
</dbReference>
<feature type="compositionally biased region" description="Gly residues" evidence="1">
    <location>
        <begin position="131"/>
        <end position="144"/>
    </location>
</feature>
<feature type="region of interest" description="Disordered" evidence="1">
    <location>
        <begin position="76"/>
        <end position="95"/>
    </location>
</feature>
<organism evidence="2 3">
    <name type="scientific">Lates japonicus</name>
    <name type="common">Japanese lates</name>
    <dbReference type="NCBI Taxonomy" id="270547"/>
    <lineage>
        <taxon>Eukaryota</taxon>
        <taxon>Metazoa</taxon>
        <taxon>Chordata</taxon>
        <taxon>Craniata</taxon>
        <taxon>Vertebrata</taxon>
        <taxon>Euteleostomi</taxon>
        <taxon>Actinopterygii</taxon>
        <taxon>Neopterygii</taxon>
        <taxon>Teleostei</taxon>
        <taxon>Neoteleostei</taxon>
        <taxon>Acanthomorphata</taxon>
        <taxon>Carangaria</taxon>
        <taxon>Carangaria incertae sedis</taxon>
        <taxon>Centropomidae</taxon>
        <taxon>Lates</taxon>
    </lineage>
</organism>
<accession>A0AAD3NCQ7</accession>
<reference evidence="2" key="1">
    <citation type="submission" date="2022-08" db="EMBL/GenBank/DDBJ databases">
        <title>Genome sequencing of akame (Lates japonicus).</title>
        <authorList>
            <person name="Hashiguchi Y."/>
            <person name="Takahashi H."/>
        </authorList>
    </citation>
    <scope>NUCLEOTIDE SEQUENCE</scope>
    <source>
        <strain evidence="2">Kochi</strain>
    </source>
</reference>
<dbReference type="AlphaFoldDB" id="A0AAD3NCQ7"/>
<proteinExistence type="predicted"/>
<feature type="region of interest" description="Disordered" evidence="1">
    <location>
        <begin position="122"/>
        <end position="144"/>
    </location>
</feature>
<keyword evidence="3" id="KW-1185">Reference proteome</keyword>
<feature type="compositionally biased region" description="Basic and acidic residues" evidence="1">
    <location>
        <begin position="80"/>
        <end position="89"/>
    </location>
</feature>
<evidence type="ECO:0000256" key="1">
    <source>
        <dbReference type="SAM" id="MobiDB-lite"/>
    </source>
</evidence>
<name>A0AAD3NCQ7_LATJO</name>
<evidence type="ECO:0000313" key="2">
    <source>
        <dbReference type="EMBL" id="GLD69170.1"/>
    </source>
</evidence>